<evidence type="ECO:0000313" key="1">
    <source>
        <dbReference type="EMBL" id="KAH7911874.1"/>
    </source>
</evidence>
<accession>A0ACB8AF18</accession>
<proteinExistence type="predicted"/>
<gene>
    <name evidence="1" type="ORF">BJ138DRAFT_1149672</name>
</gene>
<sequence>MKMTQSQAIENPFLESAAGNRSFNILTTSCMLLEQLQSLEQVYDATQTRVEHKRAILLALQSECNELGIVISGEEREDPLEGWTEQDSPSLNIDDDTPLSRRTRLASPRLRGLYDLHGPGKLNLYDIQTSADFTPKSAFSDDSCHDEGTTGEDLDGEWIDEDIAENLPFIIHETESGDDHDVHTIRIITPPKDESTSSPPLNQNTFSATAKFTAHGEQHDHGLLTSEREWAPVLARKSSNRRHPSVRSAKTFQSAFSKKMKPSNRRTSAKLELSERTHTSARDKISPQIIVHPRANSIKKVKRRGLRSIYSVCSELGIVVRGKAQGTRLVQSENI</sequence>
<dbReference type="EMBL" id="MU267665">
    <property type="protein sequence ID" value="KAH7911874.1"/>
    <property type="molecule type" value="Genomic_DNA"/>
</dbReference>
<evidence type="ECO:0000313" key="2">
    <source>
        <dbReference type="Proteomes" id="UP000790377"/>
    </source>
</evidence>
<comment type="caution">
    <text evidence="1">The sequence shown here is derived from an EMBL/GenBank/DDBJ whole genome shotgun (WGS) entry which is preliminary data.</text>
</comment>
<dbReference type="Proteomes" id="UP000790377">
    <property type="component" value="Unassembled WGS sequence"/>
</dbReference>
<keyword evidence="2" id="KW-1185">Reference proteome</keyword>
<name>A0ACB8AF18_9AGAM</name>
<organism evidence="1 2">
    <name type="scientific">Hygrophoropsis aurantiaca</name>
    <dbReference type="NCBI Taxonomy" id="72124"/>
    <lineage>
        <taxon>Eukaryota</taxon>
        <taxon>Fungi</taxon>
        <taxon>Dikarya</taxon>
        <taxon>Basidiomycota</taxon>
        <taxon>Agaricomycotina</taxon>
        <taxon>Agaricomycetes</taxon>
        <taxon>Agaricomycetidae</taxon>
        <taxon>Boletales</taxon>
        <taxon>Coniophorineae</taxon>
        <taxon>Hygrophoropsidaceae</taxon>
        <taxon>Hygrophoropsis</taxon>
    </lineage>
</organism>
<reference evidence="1" key="1">
    <citation type="journal article" date="2021" name="New Phytol.">
        <title>Evolutionary innovations through gain and loss of genes in the ectomycorrhizal Boletales.</title>
        <authorList>
            <person name="Wu G."/>
            <person name="Miyauchi S."/>
            <person name="Morin E."/>
            <person name="Kuo A."/>
            <person name="Drula E."/>
            <person name="Varga T."/>
            <person name="Kohler A."/>
            <person name="Feng B."/>
            <person name="Cao Y."/>
            <person name="Lipzen A."/>
            <person name="Daum C."/>
            <person name="Hundley H."/>
            <person name="Pangilinan J."/>
            <person name="Johnson J."/>
            <person name="Barry K."/>
            <person name="LaButti K."/>
            <person name="Ng V."/>
            <person name="Ahrendt S."/>
            <person name="Min B."/>
            <person name="Choi I.G."/>
            <person name="Park H."/>
            <person name="Plett J.M."/>
            <person name="Magnuson J."/>
            <person name="Spatafora J.W."/>
            <person name="Nagy L.G."/>
            <person name="Henrissat B."/>
            <person name="Grigoriev I.V."/>
            <person name="Yang Z.L."/>
            <person name="Xu J."/>
            <person name="Martin F.M."/>
        </authorList>
    </citation>
    <scope>NUCLEOTIDE SEQUENCE</scope>
    <source>
        <strain evidence="1">ATCC 28755</strain>
    </source>
</reference>
<protein>
    <submittedName>
        <fullName evidence="1">Uncharacterized protein</fullName>
    </submittedName>
</protein>